<evidence type="ECO:0008006" key="4">
    <source>
        <dbReference type="Google" id="ProtNLM"/>
    </source>
</evidence>
<comment type="caution">
    <text evidence="2">The sequence shown here is derived from an EMBL/GenBank/DDBJ whole genome shotgun (WGS) entry which is preliminary data.</text>
</comment>
<name>M2YSF2_9NOCA</name>
<evidence type="ECO:0000313" key="3">
    <source>
        <dbReference type="Proteomes" id="UP000011731"/>
    </source>
</evidence>
<proteinExistence type="predicted"/>
<keyword evidence="3" id="KW-1185">Reference proteome</keyword>
<evidence type="ECO:0000313" key="2">
    <source>
        <dbReference type="EMBL" id="EME51244.1"/>
    </source>
</evidence>
<sequence length="169" mass="18714">MYEPVSAHMQDMGFDRVSTRRGNTDDLFHIDGHDVVGRGTTTPTPIDEHHLRQLHETVYLKKGNAQWVHFSYGGYTRAARAFADSTGIALFEFKLGGRIAPRSETATQCYGRKPLDRWKRQIIWSSIAMAAASLVVIAVIKVPTVGWVLAVLVLVAIVGPVVRLVTRTG</sequence>
<dbReference type="EMBL" id="AOEX01000103">
    <property type="protein sequence ID" value="EME51244.1"/>
    <property type="molecule type" value="Genomic_DNA"/>
</dbReference>
<organism evidence="2 3">
    <name type="scientific">Rhodococcus ruber BKS 20-38</name>
    <dbReference type="NCBI Taxonomy" id="1278076"/>
    <lineage>
        <taxon>Bacteria</taxon>
        <taxon>Bacillati</taxon>
        <taxon>Actinomycetota</taxon>
        <taxon>Actinomycetes</taxon>
        <taxon>Mycobacteriales</taxon>
        <taxon>Nocardiaceae</taxon>
        <taxon>Rhodococcus</taxon>
    </lineage>
</organism>
<feature type="transmembrane region" description="Helical" evidence="1">
    <location>
        <begin position="122"/>
        <end position="140"/>
    </location>
</feature>
<protein>
    <recommendedName>
        <fullName evidence="4">Restriction endonuclease</fullName>
    </recommendedName>
</protein>
<dbReference type="PATRIC" id="fig|1278076.4.peg.5326"/>
<keyword evidence="1" id="KW-0812">Transmembrane</keyword>
<gene>
    <name evidence="2" type="ORF">G352_25977</name>
</gene>
<keyword evidence="1" id="KW-1133">Transmembrane helix</keyword>
<accession>M2YSF2</accession>
<dbReference type="AlphaFoldDB" id="M2YSF2"/>
<dbReference type="Proteomes" id="UP000011731">
    <property type="component" value="Unassembled WGS sequence"/>
</dbReference>
<keyword evidence="1" id="KW-0472">Membrane</keyword>
<reference evidence="2 3" key="1">
    <citation type="journal article" date="2013" name="Genome Announc.">
        <title>Draft Genome Sequence of Rhodococcus ruber Strain BKS 20-38.</title>
        <authorList>
            <person name="Bala M."/>
            <person name="Kumar S."/>
            <person name="Raghava G.P."/>
            <person name="Mayilraj S."/>
        </authorList>
    </citation>
    <scope>NUCLEOTIDE SEQUENCE [LARGE SCALE GENOMIC DNA]</scope>
    <source>
        <strain evidence="2 3">BKS 20-38</strain>
    </source>
</reference>
<evidence type="ECO:0000256" key="1">
    <source>
        <dbReference type="SAM" id="Phobius"/>
    </source>
</evidence>
<feature type="transmembrane region" description="Helical" evidence="1">
    <location>
        <begin position="146"/>
        <end position="166"/>
    </location>
</feature>